<feature type="transmembrane region" description="Helical" evidence="1">
    <location>
        <begin position="107"/>
        <end position="133"/>
    </location>
</feature>
<feature type="transmembrane region" description="Helical" evidence="1">
    <location>
        <begin position="20"/>
        <end position="40"/>
    </location>
</feature>
<accession>A0A8J3QAW5</accession>
<sequence>MSLFGLPGGPSIYRMRFMTWFVRVAGVYNASAIAVFLTPGVPEKIGLRTPTIAFWVWLPSLVGLFAGIVLVLSSVDLQRFGAFPYWNGIVRLIFVVAVFTLDLPDQAGAFVMVLAIGDIPLALVTIFGLPYVLRRSHGDLLRNRVHPIWSAA</sequence>
<dbReference type="Proteomes" id="UP000612899">
    <property type="component" value="Unassembled WGS sequence"/>
</dbReference>
<protein>
    <submittedName>
        <fullName evidence="2">Uncharacterized protein</fullName>
    </submittedName>
</protein>
<proteinExistence type="predicted"/>
<organism evidence="2 3">
    <name type="scientific">Rhizocola hellebori</name>
    <dbReference type="NCBI Taxonomy" id="1392758"/>
    <lineage>
        <taxon>Bacteria</taxon>
        <taxon>Bacillati</taxon>
        <taxon>Actinomycetota</taxon>
        <taxon>Actinomycetes</taxon>
        <taxon>Micromonosporales</taxon>
        <taxon>Micromonosporaceae</taxon>
        <taxon>Rhizocola</taxon>
    </lineage>
</organism>
<dbReference type="AlphaFoldDB" id="A0A8J3QAW5"/>
<name>A0A8J3QAW5_9ACTN</name>
<keyword evidence="1" id="KW-0472">Membrane</keyword>
<keyword evidence="3" id="KW-1185">Reference proteome</keyword>
<evidence type="ECO:0000313" key="2">
    <source>
        <dbReference type="EMBL" id="GIH07186.1"/>
    </source>
</evidence>
<feature type="transmembrane region" description="Helical" evidence="1">
    <location>
        <begin position="84"/>
        <end position="101"/>
    </location>
</feature>
<comment type="caution">
    <text evidence="2">The sequence shown here is derived from an EMBL/GenBank/DDBJ whole genome shotgun (WGS) entry which is preliminary data.</text>
</comment>
<dbReference type="EMBL" id="BONY01000034">
    <property type="protein sequence ID" value="GIH07186.1"/>
    <property type="molecule type" value="Genomic_DNA"/>
</dbReference>
<gene>
    <name evidence="2" type="ORF">Rhe02_52530</name>
</gene>
<evidence type="ECO:0000256" key="1">
    <source>
        <dbReference type="SAM" id="Phobius"/>
    </source>
</evidence>
<reference evidence="2" key="1">
    <citation type="submission" date="2021-01" db="EMBL/GenBank/DDBJ databases">
        <title>Whole genome shotgun sequence of Rhizocola hellebori NBRC 109834.</title>
        <authorList>
            <person name="Komaki H."/>
            <person name="Tamura T."/>
        </authorList>
    </citation>
    <scope>NUCLEOTIDE SEQUENCE</scope>
    <source>
        <strain evidence="2">NBRC 109834</strain>
    </source>
</reference>
<evidence type="ECO:0000313" key="3">
    <source>
        <dbReference type="Proteomes" id="UP000612899"/>
    </source>
</evidence>
<keyword evidence="1" id="KW-0812">Transmembrane</keyword>
<feature type="transmembrane region" description="Helical" evidence="1">
    <location>
        <begin position="52"/>
        <end position="72"/>
    </location>
</feature>
<keyword evidence="1" id="KW-1133">Transmembrane helix</keyword>